<feature type="compositionally biased region" description="Low complexity" evidence="1">
    <location>
        <begin position="24"/>
        <end position="34"/>
    </location>
</feature>
<reference evidence="2" key="1">
    <citation type="submission" date="2020-11" db="EMBL/GenBank/DDBJ databases">
        <authorList>
            <consortium name="DOE Joint Genome Institute"/>
            <person name="Ahrendt S."/>
            <person name="Riley R."/>
            <person name="Andreopoulos W."/>
            <person name="LaButti K."/>
            <person name="Pangilinan J."/>
            <person name="Ruiz-duenas F.J."/>
            <person name="Barrasa J.M."/>
            <person name="Sanchez-Garcia M."/>
            <person name="Camarero S."/>
            <person name="Miyauchi S."/>
            <person name="Serrano A."/>
            <person name="Linde D."/>
            <person name="Babiker R."/>
            <person name="Drula E."/>
            <person name="Ayuso-Fernandez I."/>
            <person name="Pacheco R."/>
            <person name="Padilla G."/>
            <person name="Ferreira P."/>
            <person name="Barriuso J."/>
            <person name="Kellner H."/>
            <person name="Castanera R."/>
            <person name="Alfaro M."/>
            <person name="Ramirez L."/>
            <person name="Pisabarro A.G."/>
            <person name="Kuo A."/>
            <person name="Tritt A."/>
            <person name="Lipzen A."/>
            <person name="He G."/>
            <person name="Yan M."/>
            <person name="Ng V."/>
            <person name="Cullen D."/>
            <person name="Martin F."/>
            <person name="Rosso M.-N."/>
            <person name="Henrissat B."/>
            <person name="Hibbett D."/>
            <person name="Martinez A.T."/>
            <person name="Grigoriev I.V."/>
        </authorList>
    </citation>
    <scope>NUCLEOTIDE SEQUENCE</scope>
    <source>
        <strain evidence="2">AH 44721</strain>
    </source>
</reference>
<dbReference type="Proteomes" id="UP000724874">
    <property type="component" value="Unassembled WGS sequence"/>
</dbReference>
<organism evidence="2 3">
    <name type="scientific">Gymnopilus junonius</name>
    <name type="common">Spectacular rustgill mushroom</name>
    <name type="synonym">Gymnopilus spectabilis subsp. junonius</name>
    <dbReference type="NCBI Taxonomy" id="109634"/>
    <lineage>
        <taxon>Eukaryota</taxon>
        <taxon>Fungi</taxon>
        <taxon>Dikarya</taxon>
        <taxon>Basidiomycota</taxon>
        <taxon>Agaricomycotina</taxon>
        <taxon>Agaricomycetes</taxon>
        <taxon>Agaricomycetidae</taxon>
        <taxon>Agaricales</taxon>
        <taxon>Agaricineae</taxon>
        <taxon>Hymenogastraceae</taxon>
        <taxon>Gymnopilus</taxon>
    </lineage>
</organism>
<feature type="region of interest" description="Disordered" evidence="1">
    <location>
        <begin position="1"/>
        <end position="100"/>
    </location>
</feature>
<protein>
    <submittedName>
        <fullName evidence="2">Uncharacterized protein</fullName>
    </submittedName>
</protein>
<comment type="caution">
    <text evidence="2">The sequence shown here is derived from an EMBL/GenBank/DDBJ whole genome shotgun (WGS) entry which is preliminary data.</text>
</comment>
<proteinExistence type="predicted"/>
<evidence type="ECO:0000313" key="3">
    <source>
        <dbReference type="Proteomes" id="UP000724874"/>
    </source>
</evidence>
<sequence length="100" mass="10755">MTSSPGTFFSNDNSSDSENDTDSESYSSEMSEASDMPNGEEPGEKANGEFDRVDRADDGEEGKVTVGEEEFSTHNAATVRNPEEMGPLPLLPNDSMSPQT</sequence>
<evidence type="ECO:0000256" key="1">
    <source>
        <dbReference type="SAM" id="MobiDB-lite"/>
    </source>
</evidence>
<accession>A0A9P5TGG3</accession>
<name>A0A9P5TGG3_GYMJU</name>
<evidence type="ECO:0000313" key="2">
    <source>
        <dbReference type="EMBL" id="KAF8871904.1"/>
    </source>
</evidence>
<gene>
    <name evidence="2" type="ORF">CPB84DRAFT_1753816</name>
</gene>
<dbReference type="AlphaFoldDB" id="A0A9P5TGG3"/>
<feature type="compositionally biased region" description="Basic and acidic residues" evidence="1">
    <location>
        <begin position="42"/>
        <end position="56"/>
    </location>
</feature>
<keyword evidence="3" id="KW-1185">Reference proteome</keyword>
<dbReference type="EMBL" id="JADNYJ010000287">
    <property type="protein sequence ID" value="KAF8871904.1"/>
    <property type="molecule type" value="Genomic_DNA"/>
</dbReference>